<feature type="transmembrane region" description="Helical" evidence="8">
    <location>
        <begin position="342"/>
        <end position="359"/>
    </location>
</feature>
<evidence type="ECO:0000256" key="4">
    <source>
        <dbReference type="ARBA" id="ARBA00022679"/>
    </source>
</evidence>
<dbReference type="Proteomes" id="UP000231414">
    <property type="component" value="Unassembled WGS sequence"/>
</dbReference>
<name>A0A2H0X736_UNCKA</name>
<dbReference type="Pfam" id="PF02366">
    <property type="entry name" value="PMT"/>
    <property type="match status" value="1"/>
</dbReference>
<proteinExistence type="predicted"/>
<evidence type="ECO:0000256" key="7">
    <source>
        <dbReference type="ARBA" id="ARBA00023136"/>
    </source>
</evidence>
<feature type="transmembrane region" description="Helical" evidence="8">
    <location>
        <begin position="315"/>
        <end position="335"/>
    </location>
</feature>
<comment type="subcellular location">
    <subcellularLocation>
        <location evidence="1">Cell membrane</location>
        <topology evidence="1">Multi-pass membrane protein</topology>
    </subcellularLocation>
</comment>
<dbReference type="InterPro" id="IPR003342">
    <property type="entry name" value="ArnT-like_N"/>
</dbReference>
<feature type="transmembrane region" description="Helical" evidence="8">
    <location>
        <begin position="21"/>
        <end position="38"/>
    </location>
</feature>
<evidence type="ECO:0000256" key="6">
    <source>
        <dbReference type="ARBA" id="ARBA00022989"/>
    </source>
</evidence>
<dbReference type="GO" id="GO:0009103">
    <property type="term" value="P:lipopolysaccharide biosynthetic process"/>
    <property type="evidence" value="ECO:0007669"/>
    <property type="project" value="UniProtKB-ARBA"/>
</dbReference>
<evidence type="ECO:0000313" key="11">
    <source>
        <dbReference type="Proteomes" id="UP000231414"/>
    </source>
</evidence>
<evidence type="ECO:0000256" key="8">
    <source>
        <dbReference type="SAM" id="Phobius"/>
    </source>
</evidence>
<feature type="transmembrane region" description="Helical" evidence="8">
    <location>
        <begin position="408"/>
        <end position="427"/>
    </location>
</feature>
<keyword evidence="5 8" id="KW-0812">Transmembrane</keyword>
<comment type="caution">
    <text evidence="10">The sequence shown here is derived from an EMBL/GenBank/DDBJ whole genome shotgun (WGS) entry which is preliminary data.</text>
</comment>
<keyword evidence="4" id="KW-0808">Transferase</keyword>
<feature type="transmembrane region" description="Helical" evidence="8">
    <location>
        <begin position="166"/>
        <end position="183"/>
    </location>
</feature>
<reference evidence="11" key="1">
    <citation type="submission" date="2017-09" db="EMBL/GenBank/DDBJ databases">
        <title>Depth-based differentiation of microbial function through sediment-hosted aquifers and enrichment of novel symbionts in the deep terrestrial subsurface.</title>
        <authorList>
            <person name="Probst A.J."/>
            <person name="Ladd B."/>
            <person name="Jarett J.K."/>
            <person name="Geller-Mcgrath D.E."/>
            <person name="Sieber C.M.K."/>
            <person name="Emerson J.B."/>
            <person name="Anantharaman K."/>
            <person name="Thomas B.C."/>
            <person name="Malmstrom R."/>
            <person name="Stieglmeier M."/>
            <person name="Klingl A."/>
            <person name="Woyke T."/>
            <person name="Ryan C.M."/>
            <person name="Banfield J.F."/>
        </authorList>
    </citation>
    <scope>NUCLEOTIDE SEQUENCE [LARGE SCALE GENOMIC DNA]</scope>
</reference>
<evidence type="ECO:0000259" key="9">
    <source>
        <dbReference type="Pfam" id="PF02366"/>
    </source>
</evidence>
<keyword evidence="3" id="KW-0328">Glycosyltransferase</keyword>
<sequence>MSLLKYRYNNPKKFFQFLIKNWPVWFLLALSLSKYIALGNGLVLGEPDEYTHARVAASFAQGWVPKDGNNVWFYELPGYPFLAYLVNFFTHDYYIALRIVSASAALLATLGIYWLGQIIFEEGKHHRASLADFGQRDERFAYKSFITALLYTLSPLVVFYARVGMLDSSLVAFSFLFLFNLQASIKKKSLWLGALSGIFLGIALLVKYSALIYVGLLGLVFIICSWRATFSGFGAWRSWGDLKKNFAFLEFLKLDTVTTLSLFVGGLLAGPVAFAYWRFDSWHFKQHLYTNLGFITDFWRNAGSSLSIFSYLGSWGWWLGLPIGILFLLGILPALRDYKRWGVLLGGLLLTLFVLVRQKPFYPRYFLMVVPYVAVIGAYGFELLWELLSWYWSLVRKDLTLKWNERSYFELLILLVFLLVMPCAEAWHSSQHRLIENASAYISQNADQENPWVFTNYWPNFFSAAVPTDCATWLSDSPWETTAFIPQESRSALTILDREGGWVVLENLYSYSKMFISPPARANAWQKIRDQYEPVAVMEDHSPNFPHFKTSLNKAGVYQIISAQSSGIGQ</sequence>
<dbReference type="PANTHER" id="PTHR33908">
    <property type="entry name" value="MANNOSYLTRANSFERASE YKCB-RELATED"/>
    <property type="match status" value="1"/>
</dbReference>
<evidence type="ECO:0000256" key="5">
    <source>
        <dbReference type="ARBA" id="ARBA00022692"/>
    </source>
</evidence>
<dbReference type="GO" id="GO:0016763">
    <property type="term" value="F:pentosyltransferase activity"/>
    <property type="evidence" value="ECO:0007669"/>
    <property type="project" value="TreeGrafter"/>
</dbReference>
<dbReference type="InterPro" id="IPR050297">
    <property type="entry name" value="LipidA_mod_glycosyltrf_83"/>
</dbReference>
<dbReference type="EMBL" id="PEYW01000037">
    <property type="protein sequence ID" value="PIS20661.1"/>
    <property type="molecule type" value="Genomic_DNA"/>
</dbReference>
<evidence type="ECO:0000256" key="3">
    <source>
        <dbReference type="ARBA" id="ARBA00022676"/>
    </source>
</evidence>
<feature type="transmembrane region" description="Helical" evidence="8">
    <location>
        <begin position="190"/>
        <end position="206"/>
    </location>
</feature>
<dbReference type="AlphaFoldDB" id="A0A2H0X736"/>
<feature type="transmembrane region" description="Helical" evidence="8">
    <location>
        <begin position="212"/>
        <end position="236"/>
    </location>
</feature>
<evidence type="ECO:0000256" key="2">
    <source>
        <dbReference type="ARBA" id="ARBA00022475"/>
    </source>
</evidence>
<feature type="domain" description="ArnT-like N-terminal" evidence="9">
    <location>
        <begin position="145"/>
        <end position="236"/>
    </location>
</feature>
<accession>A0A2H0X736</accession>
<protein>
    <recommendedName>
        <fullName evidence="9">ArnT-like N-terminal domain-containing protein</fullName>
    </recommendedName>
</protein>
<keyword evidence="2" id="KW-1003">Cell membrane</keyword>
<feature type="transmembrane region" description="Helical" evidence="8">
    <location>
        <begin position="365"/>
        <end position="388"/>
    </location>
</feature>
<keyword evidence="6 8" id="KW-1133">Transmembrane helix</keyword>
<feature type="transmembrane region" description="Helical" evidence="8">
    <location>
        <begin position="95"/>
        <end position="120"/>
    </location>
</feature>
<keyword evidence="7 8" id="KW-0472">Membrane</keyword>
<gene>
    <name evidence="10" type="ORF">COT52_02565</name>
</gene>
<evidence type="ECO:0000313" key="10">
    <source>
        <dbReference type="EMBL" id="PIS20661.1"/>
    </source>
</evidence>
<feature type="transmembrane region" description="Helical" evidence="8">
    <location>
        <begin position="257"/>
        <end position="279"/>
    </location>
</feature>
<dbReference type="PANTHER" id="PTHR33908:SF11">
    <property type="entry name" value="MEMBRANE PROTEIN"/>
    <property type="match status" value="1"/>
</dbReference>
<organism evidence="10 11">
    <name type="scientific">candidate division WWE3 bacterium CG08_land_8_20_14_0_20_43_13</name>
    <dbReference type="NCBI Taxonomy" id="1975087"/>
    <lineage>
        <taxon>Bacteria</taxon>
        <taxon>Katanobacteria</taxon>
    </lineage>
</organism>
<evidence type="ECO:0000256" key="1">
    <source>
        <dbReference type="ARBA" id="ARBA00004651"/>
    </source>
</evidence>
<dbReference type="GO" id="GO:0005886">
    <property type="term" value="C:plasma membrane"/>
    <property type="evidence" value="ECO:0007669"/>
    <property type="project" value="UniProtKB-SubCell"/>
</dbReference>